<reference evidence="11 12" key="1">
    <citation type="submission" date="2019-07" db="EMBL/GenBank/DDBJ databases">
        <title>Genome sequence of 2 isolates from Red Sea Mangroves.</title>
        <authorList>
            <person name="Sefrji F."/>
            <person name="Michoud G."/>
            <person name="Merlino G."/>
            <person name="Daffonchio D."/>
        </authorList>
    </citation>
    <scope>NUCLEOTIDE SEQUENCE [LARGE SCALE GENOMIC DNA]</scope>
    <source>
        <strain evidence="11 12">R1DC41</strain>
    </source>
</reference>
<evidence type="ECO:0000256" key="5">
    <source>
        <dbReference type="ARBA" id="ARBA00022960"/>
    </source>
</evidence>
<keyword evidence="12" id="KW-1185">Reference proteome</keyword>
<evidence type="ECO:0000256" key="3">
    <source>
        <dbReference type="ARBA" id="ARBA00022679"/>
    </source>
</evidence>
<keyword evidence="3" id="KW-0808">Transferase</keyword>
<dbReference type="CDD" id="cd16913">
    <property type="entry name" value="YkuD_like"/>
    <property type="match status" value="1"/>
</dbReference>
<organism evidence="11 12">
    <name type="scientific">Mangrovibacillus cuniculi</name>
    <dbReference type="NCBI Taxonomy" id="2593652"/>
    <lineage>
        <taxon>Bacteria</taxon>
        <taxon>Bacillati</taxon>
        <taxon>Bacillota</taxon>
        <taxon>Bacilli</taxon>
        <taxon>Bacillales</taxon>
        <taxon>Bacillaceae</taxon>
        <taxon>Mangrovibacillus</taxon>
    </lineage>
</organism>
<evidence type="ECO:0000256" key="2">
    <source>
        <dbReference type="ARBA" id="ARBA00005992"/>
    </source>
</evidence>
<dbReference type="GO" id="GO:0018104">
    <property type="term" value="P:peptidoglycan-protein cross-linking"/>
    <property type="evidence" value="ECO:0007669"/>
    <property type="project" value="TreeGrafter"/>
</dbReference>
<dbReference type="AlphaFoldDB" id="A0A7S8CB86"/>
<dbReference type="RefSeq" id="WP_239674331.1">
    <property type="nucleotide sequence ID" value="NZ_CP049742.1"/>
</dbReference>
<keyword evidence="4" id="KW-0378">Hydrolase</keyword>
<dbReference type="InterPro" id="IPR050979">
    <property type="entry name" value="LD-transpeptidase"/>
</dbReference>
<dbReference type="PANTHER" id="PTHR30582">
    <property type="entry name" value="L,D-TRANSPEPTIDASE"/>
    <property type="match status" value="1"/>
</dbReference>
<evidence type="ECO:0000256" key="8">
    <source>
        <dbReference type="ARBA" id="ARBA00060592"/>
    </source>
</evidence>
<dbReference type="FunFam" id="2.40.440.10:FF:000003">
    <property type="entry name" value="L,D-transpeptidase YciB"/>
    <property type="match status" value="1"/>
</dbReference>
<evidence type="ECO:0000313" key="11">
    <source>
        <dbReference type="EMBL" id="QPC46795.1"/>
    </source>
</evidence>
<comment type="pathway">
    <text evidence="8">Glycan biosynthesis.</text>
</comment>
<keyword evidence="5 9" id="KW-0133">Cell shape</keyword>
<dbReference type="PANTHER" id="PTHR30582:SF4">
    <property type="entry name" value="L,D-TRANSPEPTIDASE YQJB-RELATED"/>
    <property type="match status" value="1"/>
</dbReference>
<dbReference type="KEGG" id="mcui:G8O30_07380"/>
<accession>A0A7S8CB86</accession>
<dbReference type="EMBL" id="CP049742">
    <property type="protein sequence ID" value="QPC46795.1"/>
    <property type="molecule type" value="Genomic_DNA"/>
</dbReference>
<evidence type="ECO:0000259" key="10">
    <source>
        <dbReference type="PROSITE" id="PS52029"/>
    </source>
</evidence>
<feature type="domain" description="L,D-TPase catalytic" evidence="10">
    <location>
        <begin position="27"/>
        <end position="151"/>
    </location>
</feature>
<evidence type="ECO:0000313" key="12">
    <source>
        <dbReference type="Proteomes" id="UP000593626"/>
    </source>
</evidence>
<dbReference type="Gene3D" id="2.40.440.10">
    <property type="entry name" value="L,D-transpeptidase catalytic domain-like"/>
    <property type="match status" value="1"/>
</dbReference>
<keyword evidence="6 9" id="KW-0573">Peptidoglycan synthesis</keyword>
<dbReference type="UniPathway" id="UPA00219"/>
<proteinExistence type="inferred from homology"/>
<dbReference type="InterPro" id="IPR005490">
    <property type="entry name" value="LD_TPept_cat_dom"/>
</dbReference>
<keyword evidence="7 9" id="KW-0961">Cell wall biogenesis/degradation</keyword>
<evidence type="ECO:0000256" key="6">
    <source>
        <dbReference type="ARBA" id="ARBA00022984"/>
    </source>
</evidence>
<sequence>MALFFSILIVLGSPLWPLEPNPVHGDPVIIVNITAKEFAYFENGELLLKSPVAVGKKETKTPVGMFTVTVKANQPYYRKLDIPGGDPKNPLGSRWIGFDALDTDGRIYGLHGTNKPSSIGYAVSNGCIRLPKETLETLYDYVEVGTKVYVTEENLSFIDIYEMIITYYQ</sequence>
<dbReference type="Proteomes" id="UP000593626">
    <property type="component" value="Chromosome"/>
</dbReference>
<dbReference type="GO" id="GO:0016740">
    <property type="term" value="F:transferase activity"/>
    <property type="evidence" value="ECO:0007669"/>
    <property type="project" value="UniProtKB-KW"/>
</dbReference>
<comment type="similarity">
    <text evidence="2">Belongs to the YkuD family.</text>
</comment>
<dbReference type="PROSITE" id="PS52029">
    <property type="entry name" value="LD_TPASE"/>
    <property type="match status" value="1"/>
</dbReference>
<dbReference type="InterPro" id="IPR038063">
    <property type="entry name" value="Transpep_catalytic_dom"/>
</dbReference>
<feature type="active site" description="Nucleophile" evidence="9">
    <location>
        <position position="127"/>
    </location>
</feature>
<dbReference type="GO" id="GO:0071555">
    <property type="term" value="P:cell wall organization"/>
    <property type="evidence" value="ECO:0007669"/>
    <property type="project" value="UniProtKB-UniRule"/>
</dbReference>
<evidence type="ECO:0000256" key="4">
    <source>
        <dbReference type="ARBA" id="ARBA00022801"/>
    </source>
</evidence>
<gene>
    <name evidence="11" type="ORF">G8O30_07380</name>
</gene>
<dbReference type="GO" id="GO:0008360">
    <property type="term" value="P:regulation of cell shape"/>
    <property type="evidence" value="ECO:0007669"/>
    <property type="project" value="UniProtKB-UniRule"/>
</dbReference>
<evidence type="ECO:0000256" key="1">
    <source>
        <dbReference type="ARBA" id="ARBA00004752"/>
    </source>
</evidence>
<feature type="active site" description="Proton donor/acceptor" evidence="9">
    <location>
        <position position="111"/>
    </location>
</feature>
<evidence type="ECO:0000256" key="7">
    <source>
        <dbReference type="ARBA" id="ARBA00023316"/>
    </source>
</evidence>
<dbReference type="Pfam" id="PF03734">
    <property type="entry name" value="YkuD"/>
    <property type="match status" value="1"/>
</dbReference>
<dbReference type="SUPFAM" id="SSF141523">
    <property type="entry name" value="L,D-transpeptidase catalytic domain-like"/>
    <property type="match status" value="1"/>
</dbReference>
<comment type="pathway">
    <text evidence="1 9">Cell wall biogenesis; peptidoglycan biosynthesis.</text>
</comment>
<dbReference type="GO" id="GO:0005576">
    <property type="term" value="C:extracellular region"/>
    <property type="evidence" value="ECO:0007669"/>
    <property type="project" value="TreeGrafter"/>
</dbReference>
<name>A0A7S8CB86_9BACI</name>
<dbReference type="GO" id="GO:0071972">
    <property type="term" value="F:peptidoglycan L,D-transpeptidase activity"/>
    <property type="evidence" value="ECO:0007669"/>
    <property type="project" value="TreeGrafter"/>
</dbReference>
<protein>
    <submittedName>
        <fullName evidence="11">L,D-transpeptidase</fullName>
    </submittedName>
</protein>
<evidence type="ECO:0000256" key="9">
    <source>
        <dbReference type="PROSITE-ProRule" id="PRU01373"/>
    </source>
</evidence>